<sequence>MISASLERSHNTGIYFKNRALRIFPGLWGCLFITVIIFSITGVSFLNLEALKWLPAQMVGIIYTHGFLHTYGFGSYNGALWSITVELQFYVVLPILYLLVPKRSAIYWFSGLIVVFAVGYYLFYTQNYPFKNLLGFTFVPHIYLFLVGVVFQKLQIYKSKFIFNKAHYWIIAYLTIVYLVSPVLVPVSPIAYIFIKHGLLGFTVISMAYTLPGIAKKFLRTNDISYGIYIYHGLIMTVIVQLKLAGAVNLFMILVATYAAATLSWLFIERPFIRRKKNDKGGFIAGYFLMEVISPFRSIYILSITLISSVNTDLRTPCIVSSSHSSALFIFSLIKCPSLYIKILSPSIKRPNALLFTTNQLNPR</sequence>
<dbReference type="Proteomes" id="UP000566071">
    <property type="component" value="Unassembled WGS sequence"/>
</dbReference>
<organism evidence="3 4">
    <name type="scientific">Mucilaginibacter humi</name>
    <dbReference type="NCBI Taxonomy" id="2732510"/>
    <lineage>
        <taxon>Bacteria</taxon>
        <taxon>Pseudomonadati</taxon>
        <taxon>Bacteroidota</taxon>
        <taxon>Sphingobacteriia</taxon>
        <taxon>Sphingobacteriales</taxon>
        <taxon>Sphingobacteriaceae</taxon>
        <taxon>Mucilaginibacter</taxon>
    </lineage>
</organism>
<evidence type="ECO:0000313" key="3">
    <source>
        <dbReference type="EMBL" id="NNU33297.1"/>
    </source>
</evidence>
<keyword evidence="1" id="KW-1133">Transmembrane helix</keyword>
<keyword evidence="3" id="KW-0808">Transferase</keyword>
<comment type="caution">
    <text evidence="3">The sequence shown here is derived from an EMBL/GenBank/DDBJ whole genome shotgun (WGS) entry which is preliminary data.</text>
</comment>
<keyword evidence="3" id="KW-0012">Acyltransferase</keyword>
<dbReference type="Pfam" id="PF01757">
    <property type="entry name" value="Acyl_transf_3"/>
    <property type="match status" value="1"/>
</dbReference>
<dbReference type="PANTHER" id="PTHR23028:SF53">
    <property type="entry name" value="ACYL_TRANSF_3 DOMAIN-CONTAINING PROTEIN"/>
    <property type="match status" value="1"/>
</dbReference>
<dbReference type="GO" id="GO:0016746">
    <property type="term" value="F:acyltransferase activity"/>
    <property type="evidence" value="ECO:0007669"/>
    <property type="project" value="UniProtKB-KW"/>
</dbReference>
<evidence type="ECO:0000256" key="1">
    <source>
        <dbReference type="SAM" id="Phobius"/>
    </source>
</evidence>
<feature type="transmembrane region" description="Helical" evidence="1">
    <location>
        <begin position="26"/>
        <end position="46"/>
    </location>
</feature>
<feature type="transmembrane region" description="Helical" evidence="1">
    <location>
        <begin position="224"/>
        <end position="242"/>
    </location>
</feature>
<dbReference type="EMBL" id="JABFCR010000007">
    <property type="protein sequence ID" value="NNU33297.1"/>
    <property type="molecule type" value="Genomic_DNA"/>
</dbReference>
<accession>A0ABX1VZD3</accession>
<dbReference type="InterPro" id="IPR002656">
    <property type="entry name" value="Acyl_transf_3_dom"/>
</dbReference>
<dbReference type="InterPro" id="IPR050879">
    <property type="entry name" value="Acyltransferase_3"/>
</dbReference>
<feature type="transmembrane region" description="Helical" evidence="1">
    <location>
        <begin position="190"/>
        <end position="212"/>
    </location>
</feature>
<feature type="transmembrane region" description="Helical" evidence="1">
    <location>
        <begin position="135"/>
        <end position="154"/>
    </location>
</feature>
<feature type="transmembrane region" description="Helical" evidence="1">
    <location>
        <begin position="106"/>
        <end position="123"/>
    </location>
</feature>
<evidence type="ECO:0000313" key="4">
    <source>
        <dbReference type="Proteomes" id="UP000566071"/>
    </source>
</evidence>
<feature type="transmembrane region" description="Helical" evidence="1">
    <location>
        <begin position="79"/>
        <end position="99"/>
    </location>
</feature>
<gene>
    <name evidence="3" type="ORF">HK413_02340</name>
</gene>
<reference evidence="3 4" key="1">
    <citation type="submission" date="2020-05" db="EMBL/GenBank/DDBJ databases">
        <authorList>
            <person name="Khan S.A."/>
            <person name="Jeon C.O."/>
            <person name="Chun B.H."/>
        </authorList>
    </citation>
    <scope>NUCLEOTIDE SEQUENCE [LARGE SCALE GENOMIC DNA]</scope>
    <source>
        <strain evidence="3 4">S1162</strain>
    </source>
</reference>
<evidence type="ECO:0000259" key="2">
    <source>
        <dbReference type="Pfam" id="PF01757"/>
    </source>
</evidence>
<feature type="domain" description="Acyltransferase 3" evidence="2">
    <location>
        <begin position="7"/>
        <end position="267"/>
    </location>
</feature>
<keyword evidence="1" id="KW-0812">Transmembrane</keyword>
<proteinExistence type="predicted"/>
<name>A0ABX1VZD3_9SPHI</name>
<dbReference type="PANTHER" id="PTHR23028">
    <property type="entry name" value="ACETYLTRANSFERASE"/>
    <property type="match status" value="1"/>
</dbReference>
<keyword evidence="1" id="KW-0472">Membrane</keyword>
<protein>
    <submittedName>
        <fullName evidence="3">Acyltransferase</fullName>
    </submittedName>
</protein>
<feature type="transmembrane region" description="Helical" evidence="1">
    <location>
        <begin position="248"/>
        <end position="268"/>
    </location>
</feature>
<feature type="transmembrane region" description="Helical" evidence="1">
    <location>
        <begin position="166"/>
        <end position="184"/>
    </location>
</feature>
<keyword evidence="4" id="KW-1185">Reference proteome</keyword>